<reference evidence="2 3" key="1">
    <citation type="submission" date="2019-07" db="EMBL/GenBank/DDBJ databases">
        <authorList>
            <person name="Jastrzebski P J."/>
            <person name="Paukszto L."/>
            <person name="Jastrzebski P J."/>
        </authorList>
    </citation>
    <scope>NUCLEOTIDE SEQUENCE [LARGE SCALE GENOMIC DNA]</scope>
    <source>
        <strain evidence="2 3">WMS-il1</strain>
    </source>
</reference>
<protein>
    <submittedName>
        <fullName evidence="2">Uncharacterized protein</fullName>
    </submittedName>
</protein>
<dbReference type="EMBL" id="CABIJS010000443">
    <property type="protein sequence ID" value="VUZ51322.1"/>
    <property type="molecule type" value="Genomic_DNA"/>
</dbReference>
<organism evidence="2 3">
    <name type="scientific">Hymenolepis diminuta</name>
    <name type="common">Rat tapeworm</name>
    <dbReference type="NCBI Taxonomy" id="6216"/>
    <lineage>
        <taxon>Eukaryota</taxon>
        <taxon>Metazoa</taxon>
        <taxon>Spiralia</taxon>
        <taxon>Lophotrochozoa</taxon>
        <taxon>Platyhelminthes</taxon>
        <taxon>Cestoda</taxon>
        <taxon>Eucestoda</taxon>
        <taxon>Cyclophyllidea</taxon>
        <taxon>Hymenolepididae</taxon>
        <taxon>Hymenolepis</taxon>
    </lineage>
</organism>
<dbReference type="AlphaFoldDB" id="A0A564YVN9"/>
<dbReference type="Proteomes" id="UP000321570">
    <property type="component" value="Unassembled WGS sequence"/>
</dbReference>
<sequence length="79" mass="8895">MSTANDNGISPKDRNFGFFTLNRRNIFNSNSFLNNGSNAAERRTNFQKSWSQADTLPGSLSNNHKIHAIPKKWNQPSGK</sequence>
<name>A0A564YVN9_HYMDI</name>
<gene>
    <name evidence="2" type="ORF">WMSIL1_LOCUS10139</name>
</gene>
<keyword evidence="3" id="KW-1185">Reference proteome</keyword>
<feature type="region of interest" description="Disordered" evidence="1">
    <location>
        <begin position="37"/>
        <end position="79"/>
    </location>
</feature>
<feature type="compositionally biased region" description="Polar residues" evidence="1">
    <location>
        <begin position="46"/>
        <end position="63"/>
    </location>
</feature>
<evidence type="ECO:0000313" key="3">
    <source>
        <dbReference type="Proteomes" id="UP000321570"/>
    </source>
</evidence>
<evidence type="ECO:0000256" key="1">
    <source>
        <dbReference type="SAM" id="MobiDB-lite"/>
    </source>
</evidence>
<evidence type="ECO:0000313" key="2">
    <source>
        <dbReference type="EMBL" id="VUZ51322.1"/>
    </source>
</evidence>
<accession>A0A564YVN9</accession>
<feature type="non-terminal residue" evidence="2">
    <location>
        <position position="79"/>
    </location>
</feature>
<proteinExistence type="predicted"/>